<dbReference type="Pfam" id="PF03888">
    <property type="entry name" value="MucB_RseB"/>
    <property type="match status" value="1"/>
</dbReference>
<feature type="domain" description="MucB/RseB N-terminal" evidence="6">
    <location>
        <begin position="28"/>
        <end position="200"/>
    </location>
</feature>
<evidence type="ECO:0000256" key="4">
    <source>
        <dbReference type="ARBA" id="ARBA00022764"/>
    </source>
</evidence>
<protein>
    <submittedName>
        <fullName evidence="8">Sigma-E factor regulatory protein RseB</fullName>
    </submittedName>
</protein>
<feature type="domain" description="MucB/RseB C-terminal" evidence="7">
    <location>
        <begin position="217"/>
        <end position="312"/>
    </location>
</feature>
<reference evidence="8" key="1">
    <citation type="journal article" date="2014" name="Int. J. Syst. Evol. Microbiol.">
        <title>Complete genome sequence of Corynebacterium casei LMG S-19264T (=DSM 44701T), isolated from a smear-ripened cheese.</title>
        <authorList>
            <consortium name="US DOE Joint Genome Institute (JGI-PGF)"/>
            <person name="Walter F."/>
            <person name="Albersmeier A."/>
            <person name="Kalinowski J."/>
            <person name="Ruckert C."/>
        </authorList>
    </citation>
    <scope>NUCLEOTIDE SEQUENCE</scope>
    <source>
        <strain evidence="8">NBRC 101628</strain>
    </source>
</reference>
<evidence type="ECO:0000259" key="7">
    <source>
        <dbReference type="Pfam" id="PF17188"/>
    </source>
</evidence>
<dbReference type="Proteomes" id="UP001161422">
    <property type="component" value="Unassembled WGS sequence"/>
</dbReference>
<comment type="similarity">
    <text evidence="2">Belongs to the RseB family.</text>
</comment>
<dbReference type="Gene3D" id="2.50.20.10">
    <property type="entry name" value="Lipoprotein localisation LolA/LolB/LppX"/>
    <property type="match status" value="1"/>
</dbReference>
<evidence type="ECO:0000313" key="9">
    <source>
        <dbReference type="Proteomes" id="UP001161422"/>
    </source>
</evidence>
<name>A0AA37RXZ0_9GAMM</name>
<accession>A0AA37RXZ0</accession>
<dbReference type="CDD" id="cd16327">
    <property type="entry name" value="RseB"/>
    <property type="match status" value="1"/>
</dbReference>
<sequence>MQRLLILGLTLLSLMAQAETAEPKETTAEVWLERMSQALNNNQFKASMVHLQSNQVRPLIYIHGQTDKQQIAFMDHLNGPYKSAVRVGQVVTYLEQDQPPYSVNASRIPGLFPAVFAQELERLNQGYEFVLGGRNRIAARTAQLVRVVARDEHRFSYMVWLDTETALPLRLDMLAGEQLLERLMVIELSMMDEPAGILLEAARRDWPAVIETPSVATDSQWHFGWLPAGFEETVRDQHRLFGANEAVEYASLTDGLVQISVYLSVAGQVDLPEHVTHNNGTAIASARHGDLEVVAIGKVPADTLHRIALSIRPGGADSEQ</sequence>
<dbReference type="PIRSF" id="PIRSF005427">
    <property type="entry name" value="RseB"/>
    <property type="match status" value="1"/>
</dbReference>
<feature type="chain" id="PRO_5041383329" evidence="5">
    <location>
        <begin position="19"/>
        <end position="320"/>
    </location>
</feature>
<dbReference type="GO" id="GO:0032885">
    <property type="term" value="P:regulation of polysaccharide biosynthetic process"/>
    <property type="evidence" value="ECO:0007669"/>
    <property type="project" value="TreeGrafter"/>
</dbReference>
<gene>
    <name evidence="8" type="primary">rseB</name>
    <name evidence="8" type="ORF">GCM10007895_25000</name>
</gene>
<dbReference type="PANTHER" id="PTHR38782">
    <property type="match status" value="1"/>
</dbReference>
<dbReference type="PANTHER" id="PTHR38782:SF1">
    <property type="entry name" value="SIGMA-E FACTOR REGULATORY PROTEIN RSEB"/>
    <property type="match status" value="1"/>
</dbReference>
<evidence type="ECO:0000256" key="2">
    <source>
        <dbReference type="ARBA" id="ARBA00008150"/>
    </source>
</evidence>
<feature type="signal peptide" evidence="5">
    <location>
        <begin position="1"/>
        <end position="18"/>
    </location>
</feature>
<evidence type="ECO:0000256" key="1">
    <source>
        <dbReference type="ARBA" id="ARBA00004418"/>
    </source>
</evidence>
<dbReference type="EMBL" id="BSNC01000006">
    <property type="protein sequence ID" value="GLP97193.1"/>
    <property type="molecule type" value="Genomic_DNA"/>
</dbReference>
<dbReference type="AlphaFoldDB" id="A0AA37RXZ0"/>
<reference evidence="8" key="2">
    <citation type="submission" date="2023-01" db="EMBL/GenBank/DDBJ databases">
        <title>Draft genome sequence of Paraferrimonas sedimenticola strain NBRC 101628.</title>
        <authorList>
            <person name="Sun Q."/>
            <person name="Mori K."/>
        </authorList>
    </citation>
    <scope>NUCLEOTIDE SEQUENCE</scope>
    <source>
        <strain evidence="8">NBRC 101628</strain>
    </source>
</reference>
<dbReference type="InterPro" id="IPR033434">
    <property type="entry name" value="MucB/RseB_N"/>
</dbReference>
<keyword evidence="9" id="KW-1185">Reference proteome</keyword>
<dbReference type="Gene3D" id="3.30.200.100">
    <property type="entry name" value="MucB/RseB, C-terminal domain"/>
    <property type="match status" value="1"/>
</dbReference>
<dbReference type="InterPro" id="IPR038484">
    <property type="entry name" value="MucB/RseB_C_sf"/>
</dbReference>
<dbReference type="InterPro" id="IPR005588">
    <property type="entry name" value="MucB_RseB"/>
</dbReference>
<proteinExistence type="inferred from homology"/>
<dbReference type="GO" id="GO:0030288">
    <property type="term" value="C:outer membrane-bounded periplasmic space"/>
    <property type="evidence" value="ECO:0007669"/>
    <property type="project" value="TreeGrafter"/>
</dbReference>
<comment type="caution">
    <text evidence="8">The sequence shown here is derived from an EMBL/GenBank/DDBJ whole genome shotgun (WGS) entry which is preliminary data.</text>
</comment>
<organism evidence="8 9">
    <name type="scientific">Paraferrimonas sedimenticola</name>
    <dbReference type="NCBI Taxonomy" id="375674"/>
    <lineage>
        <taxon>Bacteria</taxon>
        <taxon>Pseudomonadati</taxon>
        <taxon>Pseudomonadota</taxon>
        <taxon>Gammaproteobacteria</taxon>
        <taxon>Alteromonadales</taxon>
        <taxon>Ferrimonadaceae</taxon>
        <taxon>Paraferrimonas</taxon>
    </lineage>
</organism>
<keyword evidence="4" id="KW-0574">Periplasm</keyword>
<evidence type="ECO:0000256" key="3">
    <source>
        <dbReference type="ARBA" id="ARBA00022729"/>
    </source>
</evidence>
<evidence type="ECO:0000256" key="5">
    <source>
        <dbReference type="SAM" id="SignalP"/>
    </source>
</evidence>
<dbReference type="Pfam" id="PF17188">
    <property type="entry name" value="MucB_RseB_C"/>
    <property type="match status" value="1"/>
</dbReference>
<evidence type="ECO:0000259" key="6">
    <source>
        <dbReference type="Pfam" id="PF03888"/>
    </source>
</evidence>
<keyword evidence="3 5" id="KW-0732">Signal</keyword>
<dbReference type="InterPro" id="IPR033436">
    <property type="entry name" value="MucB/RseB_C"/>
</dbReference>
<comment type="subcellular location">
    <subcellularLocation>
        <location evidence="1">Periplasm</location>
    </subcellularLocation>
</comment>
<evidence type="ECO:0000313" key="8">
    <source>
        <dbReference type="EMBL" id="GLP97193.1"/>
    </source>
</evidence>
<dbReference type="GO" id="GO:0045152">
    <property type="term" value="F:antisigma factor binding"/>
    <property type="evidence" value="ECO:0007669"/>
    <property type="project" value="TreeGrafter"/>
</dbReference>